<dbReference type="SUPFAM" id="SSF47090">
    <property type="entry name" value="PGBD-like"/>
    <property type="match status" value="1"/>
</dbReference>
<reference evidence="6" key="1">
    <citation type="journal article" date="2019" name="Int. J. Syst. Evol. Microbiol.">
        <title>The Global Catalogue of Microorganisms (GCM) 10K type strain sequencing project: providing services to taxonomists for standard genome sequencing and annotation.</title>
        <authorList>
            <consortium name="The Broad Institute Genomics Platform"/>
            <consortium name="The Broad Institute Genome Sequencing Center for Infectious Disease"/>
            <person name="Wu L."/>
            <person name="Ma J."/>
        </authorList>
    </citation>
    <scope>NUCLEOTIDE SEQUENCE [LARGE SCALE GENOMIC DNA]</scope>
    <source>
        <strain evidence="6">CCUG 60023</strain>
    </source>
</reference>
<feature type="chain" id="PRO_5045693497" evidence="2">
    <location>
        <begin position="30"/>
        <end position="407"/>
    </location>
</feature>
<dbReference type="Gene3D" id="1.10.530.10">
    <property type="match status" value="1"/>
</dbReference>
<dbReference type="InterPro" id="IPR023346">
    <property type="entry name" value="Lysozyme-like_dom_sf"/>
</dbReference>
<dbReference type="Pfam" id="PF01471">
    <property type="entry name" value="PG_binding_1"/>
    <property type="match status" value="1"/>
</dbReference>
<accession>A0ABW3FDJ5</accession>
<comment type="caution">
    <text evidence="5">The sequence shown here is derived from an EMBL/GenBank/DDBJ whole genome shotgun (WGS) entry which is preliminary data.</text>
</comment>
<evidence type="ECO:0000259" key="3">
    <source>
        <dbReference type="Pfam" id="PF01471"/>
    </source>
</evidence>
<feature type="region of interest" description="Disordered" evidence="1">
    <location>
        <begin position="388"/>
        <end position="407"/>
    </location>
</feature>
<dbReference type="Gene3D" id="1.10.101.10">
    <property type="entry name" value="PGBD-like superfamily/PGBD"/>
    <property type="match status" value="1"/>
</dbReference>
<dbReference type="InterPro" id="IPR043426">
    <property type="entry name" value="MltB-like"/>
</dbReference>
<dbReference type="EMBL" id="JBHTJV010000002">
    <property type="protein sequence ID" value="MFD0915360.1"/>
    <property type="molecule type" value="Genomic_DNA"/>
</dbReference>
<dbReference type="SUPFAM" id="SSF53955">
    <property type="entry name" value="Lysozyme-like"/>
    <property type="match status" value="1"/>
</dbReference>
<dbReference type="InterPro" id="IPR002477">
    <property type="entry name" value="Peptidoglycan-bd-like"/>
</dbReference>
<dbReference type="RefSeq" id="WP_377211205.1">
    <property type="nucleotide sequence ID" value="NZ_JBHTJV010000002.1"/>
</dbReference>
<dbReference type="Pfam" id="PF13406">
    <property type="entry name" value="SLT_2"/>
    <property type="match status" value="1"/>
</dbReference>
<organism evidence="5 6">
    <name type="scientific">Pseudahrensia aquimaris</name>
    <dbReference type="NCBI Taxonomy" id="744461"/>
    <lineage>
        <taxon>Bacteria</taxon>
        <taxon>Pseudomonadati</taxon>
        <taxon>Pseudomonadota</taxon>
        <taxon>Alphaproteobacteria</taxon>
        <taxon>Hyphomicrobiales</taxon>
        <taxon>Ahrensiaceae</taxon>
        <taxon>Pseudahrensia</taxon>
    </lineage>
</organism>
<evidence type="ECO:0000256" key="2">
    <source>
        <dbReference type="SAM" id="SignalP"/>
    </source>
</evidence>
<evidence type="ECO:0000313" key="6">
    <source>
        <dbReference type="Proteomes" id="UP001597101"/>
    </source>
</evidence>
<dbReference type="CDD" id="cd13399">
    <property type="entry name" value="Slt35-like"/>
    <property type="match status" value="1"/>
</dbReference>
<feature type="domain" description="Transglycosylase SLT" evidence="4">
    <location>
        <begin position="33"/>
        <end position="327"/>
    </location>
</feature>
<keyword evidence="2" id="KW-0732">Signal</keyword>
<protein>
    <submittedName>
        <fullName evidence="5">Lytic murein transglycosylase</fullName>
    </submittedName>
</protein>
<gene>
    <name evidence="5" type="ORF">ACFQ14_02960</name>
</gene>
<dbReference type="Proteomes" id="UP001597101">
    <property type="component" value="Unassembled WGS sequence"/>
</dbReference>
<sequence>MTFTQGLRTFVAAAVAGASLAVMTLPASADAGFRKWVNQFENVAAKNGIKRSVYRRAFKGVTAPDPEVIQLTRFQPEFKQEMWQYFDSRVNENSIARGKEMNAKWDRWLTELQRKYGVSRYILLAIWSMETSYGKALEKDRAMRSVVRSLATLGYKDRRRRKFARSQLIGALKMVQRGDVSMQNLRGSWAGAMGHTQFIPTSYLAYRQDVDGDGRADIWNSIPDALATAANLLRRNGWRTGQTWGYEVNIPRSVRRQAGKTRTVSQWAKLGVKRVKGKRFKRGNVRATLKLPAGANGPAFLMTKNFFVIKRYNNADKYALAVGHLADQIAGYGDFANQLPRPYRRLSEDERILLQQRLAQLGLYDGEIDGKIGSGTRAAIRKAQDRLGMRPDGYESPKLLQRLNRNG</sequence>
<dbReference type="InterPro" id="IPR036365">
    <property type="entry name" value="PGBD-like_sf"/>
</dbReference>
<dbReference type="PANTHER" id="PTHR30163:SF8">
    <property type="entry name" value="LYTIC MUREIN TRANSGLYCOSYLASE"/>
    <property type="match status" value="1"/>
</dbReference>
<dbReference type="InterPro" id="IPR031304">
    <property type="entry name" value="SLT_2"/>
</dbReference>
<keyword evidence="6" id="KW-1185">Reference proteome</keyword>
<dbReference type="Gene3D" id="1.10.8.350">
    <property type="entry name" value="Bacterial muramidase"/>
    <property type="match status" value="1"/>
</dbReference>
<dbReference type="InterPro" id="IPR011970">
    <property type="entry name" value="MltB_2"/>
</dbReference>
<feature type="signal peptide" evidence="2">
    <location>
        <begin position="1"/>
        <end position="29"/>
    </location>
</feature>
<name>A0ABW3FDJ5_9HYPH</name>
<dbReference type="InterPro" id="IPR036366">
    <property type="entry name" value="PGBDSf"/>
</dbReference>
<evidence type="ECO:0000256" key="1">
    <source>
        <dbReference type="SAM" id="MobiDB-lite"/>
    </source>
</evidence>
<evidence type="ECO:0000259" key="4">
    <source>
        <dbReference type="Pfam" id="PF13406"/>
    </source>
</evidence>
<dbReference type="NCBIfam" id="TIGR02283">
    <property type="entry name" value="MltB_2"/>
    <property type="match status" value="1"/>
</dbReference>
<proteinExistence type="predicted"/>
<evidence type="ECO:0000313" key="5">
    <source>
        <dbReference type="EMBL" id="MFD0915360.1"/>
    </source>
</evidence>
<dbReference type="PANTHER" id="PTHR30163">
    <property type="entry name" value="MEMBRANE-BOUND LYTIC MUREIN TRANSGLYCOSYLASE B"/>
    <property type="match status" value="1"/>
</dbReference>
<feature type="domain" description="Peptidoglycan binding-like" evidence="3">
    <location>
        <begin position="348"/>
        <end position="403"/>
    </location>
</feature>